<name>A0A3S4YGN9_BARVI</name>
<evidence type="ECO:0000313" key="1">
    <source>
        <dbReference type="EMBL" id="VEJ45258.1"/>
    </source>
</evidence>
<dbReference type="OrthoDB" id="7923413at2"/>
<evidence type="ECO:0008006" key="3">
    <source>
        <dbReference type="Google" id="ProtNLM"/>
    </source>
</evidence>
<protein>
    <recommendedName>
        <fullName evidence="3">DUF3987 domain-containing protein</fullName>
    </recommendedName>
</protein>
<reference evidence="1 2" key="1">
    <citation type="submission" date="2018-12" db="EMBL/GenBank/DDBJ databases">
        <authorList>
            <consortium name="Pathogen Informatics"/>
        </authorList>
    </citation>
    <scope>NUCLEOTIDE SEQUENCE [LARGE SCALE GENOMIC DNA]</scope>
    <source>
        <strain evidence="1 2">NCTC12905</strain>
    </source>
</reference>
<dbReference type="Proteomes" id="UP000274201">
    <property type="component" value="Chromosome"/>
</dbReference>
<dbReference type="Pfam" id="PF13148">
    <property type="entry name" value="DUF3987"/>
    <property type="match status" value="1"/>
</dbReference>
<organism evidence="1 2">
    <name type="scientific">Bartonella vinsonii</name>
    <name type="common">Rochalimaea vinsonii</name>
    <dbReference type="NCBI Taxonomy" id="33047"/>
    <lineage>
        <taxon>Bacteria</taxon>
        <taxon>Pseudomonadati</taxon>
        <taxon>Pseudomonadota</taxon>
        <taxon>Alphaproteobacteria</taxon>
        <taxon>Hyphomicrobiales</taxon>
        <taxon>Bartonellaceae</taxon>
        <taxon>Bartonella</taxon>
    </lineage>
</organism>
<accession>A0A3S4YGN9</accession>
<evidence type="ECO:0000313" key="2">
    <source>
        <dbReference type="Proteomes" id="UP000274201"/>
    </source>
</evidence>
<dbReference type="InterPro" id="IPR025048">
    <property type="entry name" value="DUF3987"/>
</dbReference>
<gene>
    <name evidence="1" type="ORF">NCTC12905_00907</name>
</gene>
<dbReference type="AlphaFoldDB" id="A0A3S4YGN9"/>
<proteinExistence type="predicted"/>
<sequence>MVEKFGELLKENPRGLLMVRDELSGFLANLELKEYQTDRSFYLTAFNGNSPYTYDRIERGTIYIPNATLSIIGGIQPSRIIPIVQAINRGINDDGLLQRFQLMVWPDNNKEREWRDEYPNREVWEAYKQVFRSLYDKPVGSSQHPTTMHFSAEAQEMFREWWENHQKEIRRDDLSEALQSHCAKMDKTIVSLALIFELVEGGRFEITLPSLKTALRWENYLLSHVKRLYAAGNASVQGCAKLIVKRCDCLPDIFTLRDIHQRHWTDLTEHSIIQKALELLCRSNHIREISGTKNPTGGRPTIRYEWHPLIKNKNTRQ</sequence>
<dbReference type="EMBL" id="LR134529">
    <property type="protein sequence ID" value="VEJ45258.1"/>
    <property type="molecule type" value="Genomic_DNA"/>
</dbReference>